<dbReference type="RefSeq" id="WP_099787684.1">
    <property type="nucleotide sequence ID" value="NZ_JBHLYV010000029.1"/>
</dbReference>
<reference evidence="1 2" key="1">
    <citation type="submission" date="2017-10" db="EMBL/GenBank/DDBJ databases">
        <title>Massilia psychrophilum sp. nov., a novel purple-pigmented bacterium isolated from Tianshan glacier, Xinjiang Municipality, China.</title>
        <authorList>
            <person name="Wang H."/>
        </authorList>
    </citation>
    <scope>NUCLEOTIDE SEQUENCE [LARGE SCALE GENOMIC DNA]</scope>
    <source>
        <strain evidence="1 2">JCM 30074</strain>
    </source>
</reference>
<evidence type="ECO:0000313" key="1">
    <source>
        <dbReference type="EMBL" id="PIL45773.1"/>
    </source>
</evidence>
<sequence>MGGTILVSKGNGFATSTVDYDYFAERIRAELMSKHPTVLTAAYEPLDDGGMMFISLEALDGESYRIFVEATKQAALKAATDASFSTRSALWRQLHDMLQRDARLRGSR</sequence>
<comment type="caution">
    <text evidence="1">The sequence shown here is derived from an EMBL/GenBank/DDBJ whole genome shotgun (WGS) entry which is preliminary data.</text>
</comment>
<accession>A0A2G8TIC0</accession>
<name>A0A2G8TIC0_9BURK</name>
<keyword evidence="2" id="KW-1185">Reference proteome</keyword>
<dbReference type="OrthoDB" id="9204650at2"/>
<proteinExistence type="predicted"/>
<gene>
    <name evidence="1" type="ORF">CR105_06830</name>
</gene>
<evidence type="ECO:0000313" key="2">
    <source>
        <dbReference type="Proteomes" id="UP000230390"/>
    </source>
</evidence>
<dbReference type="CDD" id="cd20690">
    <property type="entry name" value="CdiI_BpE479-like"/>
    <property type="match status" value="1"/>
</dbReference>
<protein>
    <submittedName>
        <fullName evidence="1">Uncharacterized protein</fullName>
    </submittedName>
</protein>
<organism evidence="1 2">
    <name type="scientific">Massilia eurypsychrophila</name>
    <dbReference type="NCBI Taxonomy" id="1485217"/>
    <lineage>
        <taxon>Bacteria</taxon>
        <taxon>Pseudomonadati</taxon>
        <taxon>Pseudomonadota</taxon>
        <taxon>Betaproteobacteria</taxon>
        <taxon>Burkholderiales</taxon>
        <taxon>Oxalobacteraceae</taxon>
        <taxon>Telluria group</taxon>
        <taxon>Massilia</taxon>
    </lineage>
</organism>
<dbReference type="EMBL" id="PDOC01000003">
    <property type="protein sequence ID" value="PIL45773.1"/>
    <property type="molecule type" value="Genomic_DNA"/>
</dbReference>
<dbReference type="AlphaFoldDB" id="A0A2G8TIC0"/>
<dbReference type="Proteomes" id="UP000230390">
    <property type="component" value="Unassembled WGS sequence"/>
</dbReference>